<dbReference type="InterPro" id="IPR050984">
    <property type="entry name" value="Gfo/Idh/MocA_domain"/>
</dbReference>
<accession>A0ABZ0QGE1</accession>
<dbReference type="Proteomes" id="UP001304071">
    <property type="component" value="Chromosome 2"/>
</dbReference>
<organism evidence="4 5">
    <name type="scientific">Vibrio porteresiae DSM 19223</name>
    <dbReference type="NCBI Taxonomy" id="1123496"/>
    <lineage>
        <taxon>Bacteria</taxon>
        <taxon>Pseudomonadati</taxon>
        <taxon>Pseudomonadota</taxon>
        <taxon>Gammaproteobacteria</taxon>
        <taxon>Vibrionales</taxon>
        <taxon>Vibrionaceae</taxon>
        <taxon>Vibrio</taxon>
    </lineage>
</organism>
<protein>
    <submittedName>
        <fullName evidence="4">Gfo/Idh/MocA family oxidoreductase</fullName>
    </submittedName>
</protein>
<gene>
    <name evidence="4" type="ORF">R8Z52_21460</name>
</gene>
<dbReference type="InterPro" id="IPR036291">
    <property type="entry name" value="NAD(P)-bd_dom_sf"/>
</dbReference>
<evidence type="ECO:0000259" key="3">
    <source>
        <dbReference type="Pfam" id="PF01408"/>
    </source>
</evidence>
<keyword evidence="5" id="KW-1185">Reference proteome</keyword>
<dbReference type="SUPFAM" id="SSF51735">
    <property type="entry name" value="NAD(P)-binding Rossmann-fold domains"/>
    <property type="match status" value="1"/>
</dbReference>
<comment type="similarity">
    <text evidence="1">Belongs to the Gfo/Idh/MocA family.</text>
</comment>
<feature type="domain" description="Gfo/Idh/MocA-like oxidoreductase N-terminal" evidence="3">
    <location>
        <begin position="6"/>
        <end position="123"/>
    </location>
</feature>
<dbReference type="Gene3D" id="3.30.360.10">
    <property type="entry name" value="Dihydrodipicolinate Reductase, domain 2"/>
    <property type="match status" value="1"/>
</dbReference>
<reference evidence="4 5" key="1">
    <citation type="submission" date="2023-11" db="EMBL/GenBank/DDBJ databases">
        <title>Plant-associative lifestyle of Vibrio porteresiae and its evolutionary dynamics.</title>
        <authorList>
            <person name="Rameshkumar N."/>
            <person name="Kirti K."/>
        </authorList>
    </citation>
    <scope>NUCLEOTIDE SEQUENCE [LARGE SCALE GENOMIC DNA]</scope>
    <source>
        <strain evidence="4 5">MSSRF30</strain>
    </source>
</reference>
<dbReference type="PANTHER" id="PTHR22604">
    <property type="entry name" value="OXIDOREDUCTASES"/>
    <property type="match status" value="1"/>
</dbReference>
<dbReference type="InterPro" id="IPR000683">
    <property type="entry name" value="Gfo/Idh/MocA-like_OxRdtase_N"/>
</dbReference>
<dbReference type="Pfam" id="PF01408">
    <property type="entry name" value="GFO_IDH_MocA"/>
    <property type="match status" value="1"/>
</dbReference>
<evidence type="ECO:0000256" key="2">
    <source>
        <dbReference type="ARBA" id="ARBA00023002"/>
    </source>
</evidence>
<dbReference type="Gene3D" id="3.40.50.720">
    <property type="entry name" value="NAD(P)-binding Rossmann-like Domain"/>
    <property type="match status" value="1"/>
</dbReference>
<dbReference type="EMBL" id="CP138204">
    <property type="protein sequence ID" value="WPC75499.1"/>
    <property type="molecule type" value="Genomic_DNA"/>
</dbReference>
<proteinExistence type="inferred from homology"/>
<dbReference type="PANTHER" id="PTHR22604:SF105">
    <property type="entry name" value="TRANS-1,2-DIHYDROBENZENE-1,2-DIOL DEHYDROGENASE"/>
    <property type="match status" value="1"/>
</dbReference>
<dbReference type="RefSeq" id="WP_261897484.1">
    <property type="nucleotide sequence ID" value="NZ_AP024896.1"/>
</dbReference>
<evidence type="ECO:0000313" key="4">
    <source>
        <dbReference type="EMBL" id="WPC75499.1"/>
    </source>
</evidence>
<dbReference type="SUPFAM" id="SSF55347">
    <property type="entry name" value="Glyceraldehyde-3-phosphate dehydrogenase-like, C-terminal domain"/>
    <property type="match status" value="1"/>
</dbReference>
<evidence type="ECO:0000313" key="5">
    <source>
        <dbReference type="Proteomes" id="UP001304071"/>
    </source>
</evidence>
<evidence type="ECO:0000256" key="1">
    <source>
        <dbReference type="ARBA" id="ARBA00010928"/>
    </source>
</evidence>
<keyword evidence="2" id="KW-0560">Oxidoreductase</keyword>
<name>A0ABZ0QGE1_9VIBR</name>
<sequence>MTTQKIRWGIAGLGAIAHRFATDLVNSSQYGVLGAVAARQQQRAEDFADQYGCEVAYGSYEALASDAEIDAVYVATIHPAHVPLVELFLRHGKHVLVEKPAFICVEQWDAMAELAVNNGVILAEAMKSVAFPAYQQLCQFLIERQPEVTSIEAAFGGAHSYDPQLRIFDATLSGGATLDVGVYGLWLFADLCRVLGHTVPFPRTTITQTYPDLAVDQTVECLFDGAIQGRIGGSITEDLPRYAVIKGPELLITIAEKWWNPKRIDIEYQGQTYRLEPEVLGGGFEHEIDHLSTLILLRETQSPLLCHATSRKVIEIMEQLLKAHGFAHLVTPNPAFLMQ</sequence>